<evidence type="ECO:0000256" key="2">
    <source>
        <dbReference type="SAM" id="MobiDB-lite"/>
    </source>
</evidence>
<dbReference type="InterPro" id="IPR051970">
    <property type="entry name" value="TEL2_Regulation"/>
</dbReference>
<dbReference type="InterPro" id="IPR019337">
    <property type="entry name" value="Telomere_length_regulation_dom"/>
</dbReference>
<dbReference type="GO" id="GO:0051879">
    <property type="term" value="F:Hsp90 protein binding"/>
    <property type="evidence" value="ECO:0007669"/>
    <property type="project" value="TreeGrafter"/>
</dbReference>
<dbReference type="Proteomes" id="UP000799440">
    <property type="component" value="Unassembled WGS sequence"/>
</dbReference>
<sequence length="966" mass="106650">MADFHAPVSTTTVKRSTRIQPIPAPTEDHLPERSRAHNLNLESPDEILKALQAQPNLETVSQILKRLADSKHGSNLVTPSANSAQIVSTLVSSTIPDYWRMFKTSKNNDNELVSCLRSGNGLGAILSRLRALIAGHQQKKSNYRRDTSAHIEDLIDILERILAGKDTSAKIWKDICALAQNPTQKKLMWKEYVSQSTSGKIVSTVAEAEDVFKDVLRGRGGNWSWLGDSNKYASWLGLNLAVLAEHTVGMEDWEEASSAVTELFAKATSSGFQHDIVASIVERAVKNQSVGALKEVLIKLKKFEQQKYMTALLTYIPRGYFGSTISAKDKSSLQPSSMVSGTARLLHDLVSENDVLEEFLVTVLVRGKTLALDNTLQARRSIIAVLAKDDEKLHTLLEQSLQLFGDKFYIAHTPILHQEALAHNLLLTCGYVQRSQPMFMKMMAKSSYHVSGMSNRIAATSPRARFLGIAVGMAISKMVDKPEIQLKFDLEKEEATEAVWYQRLTEVKDEIGSLDTIRDLSTNTSGMRRGDARARPVTKAGSGKPLATPTQTDVVGPRIVEVVSDHEDEDEDLVAYGKPDSDPEDDTDDPTAINRNKPTAPVYIRDLIAGLRDQEDYDRHQLALSTAASLIRRKSTFGTEVTDHIEELASLLVGLQDNLELPDFDAQRQQALIAVLLAQPATMAQWFASTFFTGDFSISQRIAILTTLGLGARELAGLKDDATDPLIPSTPAFPSKTLPDHLHKLYAPSSDPVSSLASNLSQQLLSPMAASAADQLTGPNILKVRTFSSRMEVEKRRTKPIPNALSKIVADNYFFPLTGRWWINTRSSSDSVFASPLLLPAFLNTLALLLNAAGSNTLALPQMTREFWELLLSVRGRAVGDKGVLKALLFAFLMVVETNEDKERLATEQSRELLETQSWVKVVFDGLGAGSEEDDRVRVLAAGVLVRCQEVVEKYQRRMVGSMLDY</sequence>
<feature type="region of interest" description="Disordered" evidence="2">
    <location>
        <begin position="1"/>
        <end position="33"/>
    </location>
</feature>
<dbReference type="FunFam" id="1.25.40.720:FF:000007">
    <property type="entry name" value="WGS project CABT00000000 data, contig 2.6"/>
    <property type="match status" value="1"/>
</dbReference>
<proteinExistence type="inferred from homology"/>
<feature type="domain" description="Telomere length regulation protein conserved" evidence="3">
    <location>
        <begin position="601"/>
        <end position="712"/>
    </location>
</feature>
<protein>
    <recommendedName>
        <fullName evidence="3">Telomere length regulation protein conserved domain-containing protein</fullName>
    </recommendedName>
</protein>
<evidence type="ECO:0000313" key="4">
    <source>
        <dbReference type="EMBL" id="KAF2750653.1"/>
    </source>
</evidence>
<organism evidence="4 5">
    <name type="scientific">Sporormia fimetaria CBS 119925</name>
    <dbReference type="NCBI Taxonomy" id="1340428"/>
    <lineage>
        <taxon>Eukaryota</taxon>
        <taxon>Fungi</taxon>
        <taxon>Dikarya</taxon>
        <taxon>Ascomycota</taxon>
        <taxon>Pezizomycotina</taxon>
        <taxon>Dothideomycetes</taxon>
        <taxon>Pleosporomycetidae</taxon>
        <taxon>Pleosporales</taxon>
        <taxon>Sporormiaceae</taxon>
        <taxon>Sporormia</taxon>
    </lineage>
</organism>
<dbReference type="OrthoDB" id="10258062at2759"/>
<dbReference type="GO" id="GO:0051083">
    <property type="term" value="P:'de novo' cotranslational protein folding"/>
    <property type="evidence" value="ECO:0007669"/>
    <property type="project" value="TreeGrafter"/>
</dbReference>
<dbReference type="GO" id="GO:0042162">
    <property type="term" value="F:telomeric DNA binding"/>
    <property type="evidence" value="ECO:0007669"/>
    <property type="project" value="TreeGrafter"/>
</dbReference>
<dbReference type="FunFam" id="1.25.40.720:FF:000004">
    <property type="entry name" value="WGS project CABT00000000 data, contig 2.6"/>
    <property type="match status" value="1"/>
</dbReference>
<evidence type="ECO:0000256" key="1">
    <source>
        <dbReference type="ARBA" id="ARBA00006133"/>
    </source>
</evidence>
<feature type="region of interest" description="Disordered" evidence="2">
    <location>
        <begin position="566"/>
        <end position="597"/>
    </location>
</feature>
<accession>A0A6A6VKJ8</accession>
<dbReference type="InterPro" id="IPR038528">
    <property type="entry name" value="TEL2_C_sf"/>
</dbReference>
<dbReference type="AlphaFoldDB" id="A0A6A6VKJ8"/>
<dbReference type="Gene3D" id="1.25.40.720">
    <property type="entry name" value="Telomere length regulation protein 2, C-terminal domain"/>
    <property type="match status" value="2"/>
</dbReference>
<dbReference type="PANTHER" id="PTHR15830">
    <property type="entry name" value="TELOMERE LENGTH REGULATION PROTEIN TEL2 FAMILY MEMBER"/>
    <property type="match status" value="1"/>
</dbReference>
<keyword evidence="5" id="KW-1185">Reference proteome</keyword>
<gene>
    <name evidence="4" type="ORF">M011DRAFT_516990</name>
</gene>
<reference evidence="4" key="1">
    <citation type="journal article" date="2020" name="Stud. Mycol.">
        <title>101 Dothideomycetes genomes: a test case for predicting lifestyles and emergence of pathogens.</title>
        <authorList>
            <person name="Haridas S."/>
            <person name="Albert R."/>
            <person name="Binder M."/>
            <person name="Bloem J."/>
            <person name="Labutti K."/>
            <person name="Salamov A."/>
            <person name="Andreopoulos B."/>
            <person name="Baker S."/>
            <person name="Barry K."/>
            <person name="Bills G."/>
            <person name="Bluhm B."/>
            <person name="Cannon C."/>
            <person name="Castanera R."/>
            <person name="Culley D."/>
            <person name="Daum C."/>
            <person name="Ezra D."/>
            <person name="Gonzalez J."/>
            <person name="Henrissat B."/>
            <person name="Kuo A."/>
            <person name="Liang C."/>
            <person name="Lipzen A."/>
            <person name="Lutzoni F."/>
            <person name="Magnuson J."/>
            <person name="Mondo S."/>
            <person name="Nolan M."/>
            <person name="Ohm R."/>
            <person name="Pangilinan J."/>
            <person name="Park H.-J."/>
            <person name="Ramirez L."/>
            <person name="Alfaro M."/>
            <person name="Sun H."/>
            <person name="Tritt A."/>
            <person name="Yoshinaga Y."/>
            <person name="Zwiers L.-H."/>
            <person name="Turgeon B."/>
            <person name="Goodwin S."/>
            <person name="Spatafora J."/>
            <person name="Crous P."/>
            <person name="Grigoriev I."/>
        </authorList>
    </citation>
    <scope>NUCLEOTIDE SEQUENCE</scope>
    <source>
        <strain evidence="4">CBS 119925</strain>
    </source>
</reference>
<dbReference type="GO" id="GO:0005829">
    <property type="term" value="C:cytosol"/>
    <property type="evidence" value="ECO:0007669"/>
    <property type="project" value="TreeGrafter"/>
</dbReference>
<dbReference type="Pfam" id="PF10193">
    <property type="entry name" value="Telomere_reg-2"/>
    <property type="match status" value="1"/>
</dbReference>
<evidence type="ECO:0000313" key="5">
    <source>
        <dbReference type="Proteomes" id="UP000799440"/>
    </source>
</evidence>
<feature type="region of interest" description="Disordered" evidence="2">
    <location>
        <begin position="520"/>
        <end position="552"/>
    </location>
</feature>
<dbReference type="PANTHER" id="PTHR15830:SF10">
    <property type="entry name" value="TELOMERE LENGTH REGULATION PROTEIN TEL2 HOMOLOG"/>
    <property type="match status" value="1"/>
</dbReference>
<name>A0A6A6VKJ8_9PLEO</name>
<dbReference type="EMBL" id="MU006563">
    <property type="protein sequence ID" value="KAF2750653.1"/>
    <property type="molecule type" value="Genomic_DNA"/>
</dbReference>
<evidence type="ECO:0000259" key="3">
    <source>
        <dbReference type="Pfam" id="PF10193"/>
    </source>
</evidence>
<comment type="similarity">
    <text evidence="1">Belongs to the TEL2 family.</text>
</comment>